<evidence type="ECO:0000313" key="1">
    <source>
        <dbReference type="EMBL" id="XBY26839.1"/>
    </source>
</evidence>
<dbReference type="Pfam" id="PF11185">
    <property type="entry name" value="DUF2971"/>
    <property type="match status" value="1"/>
</dbReference>
<dbReference type="EMBL" id="CP158490">
    <property type="protein sequence ID" value="XBY26839.1"/>
    <property type="molecule type" value="Genomic_DNA"/>
</dbReference>
<organism evidence="1">
    <name type="scientific">Pseudomonas sp. W17</name>
    <dbReference type="NCBI Taxonomy" id="3144407"/>
    <lineage>
        <taxon>Bacteria</taxon>
        <taxon>Pseudomonadati</taxon>
        <taxon>Pseudomonadota</taxon>
        <taxon>Gammaproteobacteria</taxon>
        <taxon>Pseudomonadales</taxon>
        <taxon>Pseudomonadaceae</taxon>
        <taxon>Pseudomonas</taxon>
    </lineage>
</organism>
<name>A0AAU7X2H7_9PSED</name>
<dbReference type="AlphaFoldDB" id="A0AAU7X2H7"/>
<protein>
    <submittedName>
        <fullName evidence="1">DUF2971 domain-containing protein</fullName>
    </submittedName>
</protein>
<dbReference type="InterPro" id="IPR021352">
    <property type="entry name" value="DUF2971"/>
</dbReference>
<sequence length="484" mass="55903">MDKFLYRFRPAARLLGGKDAQGIEQPGELENLEIYFAAPDQLNDPLEGYREVFWSGDSLLWKNLFKHYLLLLALKSWEVMMLGAGEKYSNAVQVRARVTSLTPAYAPCFATMLETLFADSVIQSYIAALSKDKRRCYQPELIHHLVWLHPIFLAVVFQVNKDTWIGSLPYESSVEGTEEKNARYSVELSRIAQPDTDEKRFGYYRETALDKTMLDIMMGNVKHSTKLDGEKAIGLNSLIREFPHVFVKALDELMYPRWYVACFMEECRNSSIWGTYGGNHKAICLKFKVDDHQAGHSLKLKVPKESLDDSLVYDFKNMPFQAVSYSREFSHVDFFRTMGNTSPEALLQDWHSDGELSFSSSCEWLFSEDKQATARHFEKFNATLTSKLSHWESEKEFRIVLRSNMDLREGAKRKLRYKFKSLDGLIFGIATSIADKIRAIEVIKALCDKHKRKTFNFYQAYYDPASKAIRYDLLEVPGFPRKPT</sequence>
<gene>
    <name evidence="1" type="ORF">ABCR88_13725</name>
</gene>
<dbReference type="RefSeq" id="WP_041118461.1">
    <property type="nucleotide sequence ID" value="NZ_CP158490.1"/>
</dbReference>
<accession>A0AAU7X2H7</accession>
<proteinExistence type="predicted"/>
<reference evidence="1" key="1">
    <citation type="submission" date="2024-06" db="EMBL/GenBank/DDBJ databases">
        <authorList>
            <person name="Wu L."/>
        </authorList>
    </citation>
    <scope>NUCLEOTIDE SEQUENCE</scope>
    <source>
        <strain evidence="1">W17</strain>
    </source>
</reference>